<dbReference type="PROSITE" id="PS00280">
    <property type="entry name" value="BPTI_KUNITZ_1"/>
    <property type="match status" value="1"/>
</dbReference>
<feature type="domain" description="Antistasin-like" evidence="5">
    <location>
        <begin position="388"/>
        <end position="416"/>
    </location>
</feature>
<name>A0A6J8CRM8_MYTCO</name>
<organism evidence="7 8">
    <name type="scientific">Mytilus coruscus</name>
    <name type="common">Sea mussel</name>
    <dbReference type="NCBI Taxonomy" id="42192"/>
    <lineage>
        <taxon>Eukaryota</taxon>
        <taxon>Metazoa</taxon>
        <taxon>Spiralia</taxon>
        <taxon>Lophotrochozoa</taxon>
        <taxon>Mollusca</taxon>
        <taxon>Bivalvia</taxon>
        <taxon>Autobranchia</taxon>
        <taxon>Pteriomorphia</taxon>
        <taxon>Mytilida</taxon>
        <taxon>Mytiloidea</taxon>
        <taxon>Mytilidae</taxon>
        <taxon>Mytilinae</taxon>
        <taxon>Mytilus</taxon>
    </lineage>
</organism>
<accession>A0A6J8CRM8</accession>
<dbReference type="Pfam" id="PF02822">
    <property type="entry name" value="Antistasin"/>
    <property type="match status" value="8"/>
</dbReference>
<feature type="domain" description="Antistasin-like" evidence="5">
    <location>
        <begin position="614"/>
        <end position="639"/>
    </location>
</feature>
<feature type="domain" description="WAP" evidence="6">
    <location>
        <begin position="720"/>
        <end position="768"/>
    </location>
</feature>
<dbReference type="SMART" id="SM00289">
    <property type="entry name" value="WR1"/>
    <property type="match status" value="8"/>
</dbReference>
<dbReference type="PROSITE" id="PS51390">
    <property type="entry name" value="WAP"/>
    <property type="match status" value="4"/>
</dbReference>
<dbReference type="InterPro" id="IPR051388">
    <property type="entry name" value="Serpin_venom_toxin"/>
</dbReference>
<feature type="domain" description="Antistasin-like" evidence="5">
    <location>
        <begin position="553"/>
        <end position="582"/>
    </location>
</feature>
<dbReference type="SMART" id="SM00131">
    <property type="entry name" value="KU"/>
    <property type="match status" value="1"/>
</dbReference>
<dbReference type="Pfam" id="PF00095">
    <property type="entry name" value="WAP"/>
    <property type="match status" value="3"/>
</dbReference>
<dbReference type="PROSITE" id="PS00652">
    <property type="entry name" value="TNFR_NGFR_1"/>
    <property type="match status" value="1"/>
</dbReference>
<dbReference type="PROSITE" id="PS50279">
    <property type="entry name" value="BPTI_KUNITZ_2"/>
    <property type="match status" value="1"/>
</dbReference>
<dbReference type="GO" id="GO:0004867">
    <property type="term" value="F:serine-type endopeptidase inhibitor activity"/>
    <property type="evidence" value="ECO:0007669"/>
    <property type="project" value="UniProtKB-KW"/>
</dbReference>
<dbReference type="Gene3D" id="2.10.22.10">
    <property type="entry name" value="Antistasin, domain 1"/>
    <property type="match status" value="7"/>
</dbReference>
<dbReference type="InterPro" id="IPR011061">
    <property type="entry name" value="Hirudin/antistatin"/>
</dbReference>
<dbReference type="OrthoDB" id="10021323at2759"/>
<dbReference type="InterPro" id="IPR002223">
    <property type="entry name" value="Kunitz_BPTI"/>
</dbReference>
<dbReference type="SUPFAM" id="SSF57256">
    <property type="entry name" value="Elafin-like"/>
    <property type="match status" value="2"/>
</dbReference>
<dbReference type="InterPro" id="IPR004094">
    <property type="entry name" value="Antistasin-like"/>
</dbReference>
<evidence type="ECO:0000259" key="5">
    <source>
        <dbReference type="PROSITE" id="PS51252"/>
    </source>
</evidence>
<feature type="domain" description="WAP" evidence="6">
    <location>
        <begin position="7"/>
        <end position="56"/>
    </location>
</feature>
<evidence type="ECO:0000259" key="6">
    <source>
        <dbReference type="PROSITE" id="PS51390"/>
    </source>
</evidence>
<feature type="domain" description="Antistasin-like" evidence="5">
    <location>
        <begin position="456"/>
        <end position="485"/>
    </location>
</feature>
<evidence type="ECO:0000259" key="4">
    <source>
        <dbReference type="PROSITE" id="PS50279"/>
    </source>
</evidence>
<proteinExistence type="predicted"/>
<dbReference type="AlphaFoldDB" id="A0A6J8CRM8"/>
<keyword evidence="8" id="KW-1185">Reference proteome</keyword>
<dbReference type="CDD" id="cd00109">
    <property type="entry name" value="Kunitz-type"/>
    <property type="match status" value="1"/>
</dbReference>
<dbReference type="GO" id="GO:0005576">
    <property type="term" value="C:extracellular region"/>
    <property type="evidence" value="ECO:0007669"/>
    <property type="project" value="InterPro"/>
</dbReference>
<feature type="domain" description="Antistasin-like" evidence="5">
    <location>
        <begin position="168"/>
        <end position="194"/>
    </location>
</feature>
<dbReference type="InterPro" id="IPR001368">
    <property type="entry name" value="TNFR/NGFR_Cys_rich_reg"/>
</dbReference>
<keyword evidence="1" id="KW-0646">Protease inhibitor</keyword>
<dbReference type="PRINTS" id="PR00759">
    <property type="entry name" value="BASICPTASE"/>
</dbReference>
<dbReference type="PANTHER" id="PTHR46751:SF1">
    <property type="entry name" value="WAP FOUR-DISULFIDE CORE DOMAIN PROTEIN 6A"/>
    <property type="match status" value="1"/>
</dbReference>
<dbReference type="SMART" id="SM00217">
    <property type="entry name" value="WAP"/>
    <property type="match status" value="3"/>
</dbReference>
<feature type="domain" description="Antistasin-like" evidence="5">
    <location>
        <begin position="288"/>
        <end position="320"/>
    </location>
</feature>
<feature type="domain" description="Antistasin-like" evidence="5">
    <location>
        <begin position="582"/>
        <end position="610"/>
    </location>
</feature>
<dbReference type="PROSITE" id="PS51252">
    <property type="entry name" value="ANTISTASIN"/>
    <property type="match status" value="9"/>
</dbReference>
<evidence type="ECO:0000313" key="8">
    <source>
        <dbReference type="Proteomes" id="UP000507470"/>
    </source>
</evidence>
<reference evidence="7 8" key="1">
    <citation type="submission" date="2020-06" db="EMBL/GenBank/DDBJ databases">
        <authorList>
            <person name="Li R."/>
            <person name="Bekaert M."/>
        </authorList>
    </citation>
    <scope>NUCLEOTIDE SEQUENCE [LARGE SCALE GENOMIC DNA]</scope>
    <source>
        <strain evidence="8">wild</strain>
    </source>
</reference>
<dbReference type="InterPro" id="IPR036645">
    <property type="entry name" value="Elafin-like_sf"/>
</dbReference>
<dbReference type="InterPro" id="IPR008197">
    <property type="entry name" value="WAP_dom"/>
</dbReference>
<dbReference type="InterPro" id="IPR020901">
    <property type="entry name" value="Prtase_inh_Kunz-CS"/>
</dbReference>
<feature type="domain" description="Antistasin-like" evidence="5">
    <location>
        <begin position="485"/>
        <end position="513"/>
    </location>
</feature>
<protein>
    <submittedName>
        <fullName evidence="7">Uncharacterized protein</fullName>
    </submittedName>
</protein>
<feature type="domain" description="BPTI/Kunitz inhibitor" evidence="4">
    <location>
        <begin position="238"/>
        <end position="288"/>
    </location>
</feature>
<dbReference type="SUPFAM" id="SSF57362">
    <property type="entry name" value="BPTI-like"/>
    <property type="match status" value="1"/>
</dbReference>
<evidence type="ECO:0000256" key="2">
    <source>
        <dbReference type="ARBA" id="ARBA00022900"/>
    </source>
</evidence>
<sequence length="769" mass="83034">MYNLGITINNSRCPVLNQRLRCSSYQKVDQCQTDTNCRGGKVCCPQKCGKECVTPIPPNPRQGVCPSLPKEVPEICKRIRVISNCHVDSDCKSRNQKCCRKPCGNFACTDPIKGDRPGCPVCSNNQGSTECPVCVRYQQLCNADTECKPGEKCCFNPSCGTSCKGKVCPIITCPLIKCSLGFQRDENGCEICKCRRDPCPQFSPLPPWLCTDGKPKIFYVDGVKCYGSPGVIPCNKDCRLPKQPGPCKGSFPRYYFNLKTNKCDKFIYGGCQGNANNFKLLTECRDKCIDKETPKCPPLCEIFCPFGNVLDKNNCPICKCKTGCRDNARPLPSVSCGSGKPSCPAKYQCKTAPGGIGVCCPFVCPPTNCQPCPFGYAIDANGCQTCTCKPRCGPVCAIFCPFGNVMDENNCPTCRCKTGCKGNVNPLGSISCGSGQQRCPARYHCNTPSAGGSGVCCPYECPLYKCKSCPDGYVIDANGCQTCTCKPRCGPVCAIFCPFGNVMDENNCPTCRCKTGCKGNVNPLGSISCGSGQQRCPARYQCNTPSAGGSGVCCPYECPLYKCKSCPYGYVIDANGCQTCTCKPRCGPVCAISCPFGNVMDENNCPTCRCKTVCPQIKCSRPCLNGYKHDMNGCQTCQCLPACEKGTPQGTCRFGPLDSKPCPSGTYCTNSVCCKIPCKFGDPHPTLSCGMVIGSNKCPAGYSCLGGPADEYFACCPDENKPTPDKCPIDRYPKSKCYVRRSCRNDSSCLGKKKCCKQGCRYKCVDPVY</sequence>
<dbReference type="Gene3D" id="4.10.75.10">
    <property type="entry name" value="Elafin-like"/>
    <property type="match status" value="3"/>
</dbReference>
<dbReference type="EMBL" id="CACVKT020005686">
    <property type="protein sequence ID" value="CAC5397520.1"/>
    <property type="molecule type" value="Genomic_DNA"/>
</dbReference>
<keyword evidence="2" id="KW-0722">Serine protease inhibitor</keyword>
<feature type="domain" description="Antistasin-like" evidence="5">
    <location>
        <begin position="359"/>
        <end position="388"/>
    </location>
</feature>
<dbReference type="SUPFAM" id="SSF57262">
    <property type="entry name" value="Leech antihemostatic proteins"/>
    <property type="match status" value="1"/>
</dbReference>
<feature type="domain" description="WAP" evidence="6">
    <location>
        <begin position="58"/>
        <end position="112"/>
    </location>
</feature>
<keyword evidence="3" id="KW-1015">Disulfide bond</keyword>
<dbReference type="PANTHER" id="PTHR46751">
    <property type="entry name" value="EPPIN"/>
    <property type="match status" value="1"/>
</dbReference>
<dbReference type="Proteomes" id="UP000507470">
    <property type="component" value="Unassembled WGS sequence"/>
</dbReference>
<evidence type="ECO:0000256" key="3">
    <source>
        <dbReference type="ARBA" id="ARBA00023157"/>
    </source>
</evidence>
<evidence type="ECO:0000313" key="7">
    <source>
        <dbReference type="EMBL" id="CAC5397520.1"/>
    </source>
</evidence>
<gene>
    <name evidence="7" type="ORF">MCOR_31948</name>
</gene>
<dbReference type="InterPro" id="IPR006150">
    <property type="entry name" value="Cys_repeat_1"/>
</dbReference>
<dbReference type="InterPro" id="IPR036880">
    <property type="entry name" value="Kunitz_BPTI_sf"/>
</dbReference>
<feature type="domain" description="WAP" evidence="6">
    <location>
        <begin position="113"/>
        <end position="167"/>
    </location>
</feature>
<evidence type="ECO:0000256" key="1">
    <source>
        <dbReference type="ARBA" id="ARBA00022690"/>
    </source>
</evidence>